<evidence type="ECO:0000259" key="2">
    <source>
        <dbReference type="Pfam" id="PF26130"/>
    </source>
</evidence>
<dbReference type="GeneID" id="106780710"/>
<feature type="compositionally biased region" description="Basic and acidic residues" evidence="1">
    <location>
        <begin position="183"/>
        <end position="195"/>
    </location>
</feature>
<name>A0A3Q0EK56_VIGRR</name>
<reference evidence="3" key="1">
    <citation type="journal article" date="2014" name="Nat. Commun.">
        <title>Genome sequence of mungbean and insights into evolution within Vigna species.</title>
        <authorList>
            <person name="Kang Y.J."/>
            <person name="Kim S.K."/>
            <person name="Kim M.Y."/>
            <person name="Lestari P."/>
            <person name="Kim K.H."/>
            <person name="Ha B.K."/>
            <person name="Jun T.H."/>
            <person name="Hwang W.J."/>
            <person name="Lee T."/>
            <person name="Lee J."/>
            <person name="Shim S."/>
            <person name="Yoon M.Y."/>
            <person name="Jang Y.E."/>
            <person name="Han K.S."/>
            <person name="Taeprayoon P."/>
            <person name="Yoon N."/>
            <person name="Somta P."/>
            <person name="Tanya P."/>
            <person name="Kim K.S."/>
            <person name="Gwag J.G."/>
            <person name="Moon J.K."/>
            <person name="Lee Y.H."/>
            <person name="Park B.S."/>
            <person name="Bombarely A."/>
            <person name="Doyle J.J."/>
            <person name="Jackson S.A."/>
            <person name="Schafleitner R."/>
            <person name="Srinives P."/>
            <person name="Varshney R.K."/>
            <person name="Lee S.H."/>
        </authorList>
    </citation>
    <scope>NUCLEOTIDE SEQUENCE [LARGE SCALE GENOMIC DNA]</scope>
    <source>
        <strain evidence="3">cv. VC1973A</strain>
    </source>
</reference>
<dbReference type="Proteomes" id="UP000087766">
    <property type="component" value="Chromosome 2"/>
</dbReference>
<protein>
    <submittedName>
        <fullName evidence="4">Uncharacterized protein LOC106780710 isoform X2</fullName>
    </submittedName>
</protein>
<keyword evidence="3" id="KW-1185">Reference proteome</keyword>
<dbReference type="RefSeq" id="XP_022631481.1">
    <property type="nucleotide sequence ID" value="XM_022775760.1"/>
</dbReference>
<sequence length="195" mass="22444">MWSFFEAVGLVSEFKYDGEFKLWWKGSKEKEMNNLRPLTDDREAILLSNYAEANKEEVEIYVQHLHPSQPDEITFLSFCEEAIEEGVEVMVEEMEKDDEGRGYVVEEGEAEDEEDFGGVEGNVEVQDLVLDGEEEEGIVEEEMVEEQEVQDEEGNVVDGQGLENVDESEEERMANDDDGFGMEEERRNINPVLDR</sequence>
<feature type="compositionally biased region" description="Acidic residues" evidence="1">
    <location>
        <begin position="164"/>
        <end position="182"/>
    </location>
</feature>
<reference evidence="4" key="2">
    <citation type="submission" date="2025-08" db="UniProtKB">
        <authorList>
            <consortium name="RefSeq"/>
        </authorList>
    </citation>
    <scope>IDENTIFICATION</scope>
    <source>
        <tissue evidence="4">Leaf</tissue>
    </source>
</reference>
<dbReference type="AlphaFoldDB" id="A0A3Q0EK56"/>
<evidence type="ECO:0000313" key="4">
    <source>
        <dbReference type="RefSeq" id="XP_022631481.1"/>
    </source>
</evidence>
<dbReference type="InterPro" id="IPR058594">
    <property type="entry name" value="PB1-like_dom_pln"/>
</dbReference>
<proteinExistence type="predicted"/>
<gene>
    <name evidence="4" type="primary">LOC106780710</name>
</gene>
<feature type="region of interest" description="Disordered" evidence="1">
    <location>
        <begin position="143"/>
        <end position="195"/>
    </location>
</feature>
<evidence type="ECO:0000313" key="3">
    <source>
        <dbReference type="Proteomes" id="UP000087766"/>
    </source>
</evidence>
<evidence type="ECO:0000256" key="1">
    <source>
        <dbReference type="SAM" id="MobiDB-lite"/>
    </source>
</evidence>
<feature type="domain" description="PB1-like" evidence="2">
    <location>
        <begin position="1"/>
        <end position="64"/>
    </location>
</feature>
<organism evidence="3 4">
    <name type="scientific">Vigna radiata var. radiata</name>
    <name type="common">Mung bean</name>
    <name type="synonym">Phaseolus aureus</name>
    <dbReference type="NCBI Taxonomy" id="3916"/>
    <lineage>
        <taxon>Eukaryota</taxon>
        <taxon>Viridiplantae</taxon>
        <taxon>Streptophyta</taxon>
        <taxon>Embryophyta</taxon>
        <taxon>Tracheophyta</taxon>
        <taxon>Spermatophyta</taxon>
        <taxon>Magnoliopsida</taxon>
        <taxon>eudicotyledons</taxon>
        <taxon>Gunneridae</taxon>
        <taxon>Pentapetalae</taxon>
        <taxon>rosids</taxon>
        <taxon>fabids</taxon>
        <taxon>Fabales</taxon>
        <taxon>Fabaceae</taxon>
        <taxon>Papilionoideae</taxon>
        <taxon>50 kb inversion clade</taxon>
        <taxon>NPAAA clade</taxon>
        <taxon>indigoferoid/millettioid clade</taxon>
        <taxon>Phaseoleae</taxon>
        <taxon>Vigna</taxon>
    </lineage>
</organism>
<dbReference type="Pfam" id="PF26130">
    <property type="entry name" value="PB1-like"/>
    <property type="match status" value="1"/>
</dbReference>
<accession>A0A3Q0EK56</accession>
<feature type="compositionally biased region" description="Acidic residues" evidence="1">
    <location>
        <begin position="143"/>
        <end position="155"/>
    </location>
</feature>